<organism evidence="10 11">
    <name type="scientific">Gnathostoma spinigerum</name>
    <dbReference type="NCBI Taxonomy" id="75299"/>
    <lineage>
        <taxon>Eukaryota</taxon>
        <taxon>Metazoa</taxon>
        <taxon>Ecdysozoa</taxon>
        <taxon>Nematoda</taxon>
        <taxon>Chromadorea</taxon>
        <taxon>Rhabditida</taxon>
        <taxon>Spirurina</taxon>
        <taxon>Gnathostomatomorpha</taxon>
        <taxon>Gnathostomatoidea</taxon>
        <taxon>Gnathostomatidae</taxon>
        <taxon>Gnathostoma</taxon>
    </lineage>
</organism>
<evidence type="ECO:0000256" key="5">
    <source>
        <dbReference type="ARBA" id="ARBA00023043"/>
    </source>
</evidence>
<evidence type="ECO:0000259" key="9">
    <source>
        <dbReference type="PROSITE" id="PS50105"/>
    </source>
</evidence>
<dbReference type="EMBL" id="JBGFUD010000064">
    <property type="protein sequence ID" value="MFH4973542.1"/>
    <property type="molecule type" value="Genomic_DNA"/>
</dbReference>
<dbReference type="PROSITE" id="PS50088">
    <property type="entry name" value="ANK_REPEAT"/>
    <property type="match status" value="3"/>
</dbReference>
<evidence type="ECO:0000256" key="3">
    <source>
        <dbReference type="ARBA" id="ARBA00022695"/>
    </source>
</evidence>
<dbReference type="InterPro" id="IPR002110">
    <property type="entry name" value="Ankyrin_rpt"/>
</dbReference>
<dbReference type="SUPFAM" id="SSF47769">
    <property type="entry name" value="SAM/Pointed domain"/>
    <property type="match status" value="1"/>
</dbReference>
<proteinExistence type="inferred from homology"/>
<gene>
    <name evidence="10" type="ORF">AB6A40_000251</name>
</gene>
<dbReference type="GO" id="GO:0016779">
    <property type="term" value="F:nucleotidyltransferase activity"/>
    <property type="evidence" value="ECO:0007669"/>
    <property type="project" value="UniProtKB-KW"/>
</dbReference>
<dbReference type="GO" id="GO:0003950">
    <property type="term" value="F:NAD+ poly-ADP-ribosyltransferase activity"/>
    <property type="evidence" value="ECO:0007669"/>
    <property type="project" value="UniProtKB-EC"/>
</dbReference>
<keyword evidence="4" id="KW-0677">Repeat</keyword>
<reference evidence="10 11" key="1">
    <citation type="submission" date="2024-08" db="EMBL/GenBank/DDBJ databases">
        <title>Gnathostoma spinigerum genome.</title>
        <authorList>
            <person name="Gonzalez-Bertolin B."/>
            <person name="Monzon S."/>
            <person name="Zaballos A."/>
            <person name="Jimenez P."/>
            <person name="Dekumyoy P."/>
            <person name="Varona S."/>
            <person name="Cuesta I."/>
            <person name="Sumanam S."/>
            <person name="Adisakwattana P."/>
            <person name="Gasser R.B."/>
            <person name="Hernandez-Gonzalez A."/>
            <person name="Young N.D."/>
            <person name="Perteguer M.J."/>
        </authorList>
    </citation>
    <scope>NUCLEOTIDE SEQUENCE [LARGE SCALE GENOMIC DNA]</scope>
    <source>
        <strain evidence="10">AL3</strain>
        <tissue evidence="10">Liver</tissue>
    </source>
</reference>
<dbReference type="Pfam" id="PF00023">
    <property type="entry name" value="Ank"/>
    <property type="match status" value="1"/>
</dbReference>
<keyword evidence="3" id="KW-0808">Transferase</keyword>
<dbReference type="InterPro" id="IPR036770">
    <property type="entry name" value="Ankyrin_rpt-contain_sf"/>
</dbReference>
<evidence type="ECO:0000256" key="6">
    <source>
        <dbReference type="ARBA" id="ARBA00024347"/>
    </source>
</evidence>
<keyword evidence="11" id="KW-1185">Reference proteome</keyword>
<feature type="repeat" description="ANK" evidence="8">
    <location>
        <begin position="111"/>
        <end position="143"/>
    </location>
</feature>
<dbReference type="Gene3D" id="1.25.40.20">
    <property type="entry name" value="Ankyrin repeat-containing domain"/>
    <property type="match status" value="2"/>
</dbReference>
<dbReference type="Gene3D" id="1.10.150.50">
    <property type="entry name" value="Transcription Factor, Ets-1"/>
    <property type="match status" value="1"/>
</dbReference>
<dbReference type="AlphaFoldDB" id="A0ABD6E3T2"/>
<keyword evidence="3" id="KW-0548">Nucleotidyltransferase</keyword>
<evidence type="ECO:0000313" key="11">
    <source>
        <dbReference type="Proteomes" id="UP001608902"/>
    </source>
</evidence>
<feature type="domain" description="SAM" evidence="9">
    <location>
        <begin position="248"/>
        <end position="311"/>
    </location>
</feature>
<evidence type="ECO:0000256" key="1">
    <source>
        <dbReference type="ARBA" id="ARBA00012020"/>
    </source>
</evidence>
<dbReference type="Pfam" id="PF00536">
    <property type="entry name" value="SAM_1"/>
    <property type="match status" value="1"/>
</dbReference>
<evidence type="ECO:0000256" key="4">
    <source>
        <dbReference type="ARBA" id="ARBA00022737"/>
    </source>
</evidence>
<dbReference type="EC" id="2.4.2.30" evidence="1"/>
<feature type="repeat" description="ANK" evidence="8">
    <location>
        <begin position="144"/>
        <end position="176"/>
    </location>
</feature>
<comment type="catalytic activity">
    <reaction evidence="7">
        <text>NAD(+) + (ADP-D-ribosyl)n-acceptor = nicotinamide + (ADP-D-ribosyl)n+1-acceptor + H(+).</text>
        <dbReference type="EC" id="2.4.2.30"/>
    </reaction>
</comment>
<dbReference type="Proteomes" id="UP001608902">
    <property type="component" value="Unassembled WGS sequence"/>
</dbReference>
<keyword evidence="2" id="KW-0328">Glycosyltransferase</keyword>
<name>A0ABD6E3T2_9BILA</name>
<evidence type="ECO:0000256" key="7">
    <source>
        <dbReference type="ARBA" id="ARBA00033987"/>
    </source>
</evidence>
<dbReference type="PANTHER" id="PTHR24171:SF9">
    <property type="entry name" value="ANKYRIN REPEAT DOMAIN-CONTAINING PROTEIN 39"/>
    <property type="match status" value="1"/>
</dbReference>
<accession>A0ABD6E3T2</accession>
<comment type="similarity">
    <text evidence="6">Belongs to the ARTD/PARP family.</text>
</comment>
<keyword evidence="5 8" id="KW-0040">ANK repeat</keyword>
<protein>
    <recommendedName>
        <fullName evidence="1">NAD(+) ADP-ribosyltransferase</fullName>
        <ecNumber evidence="1">2.4.2.30</ecNumber>
    </recommendedName>
</protein>
<comment type="caution">
    <text evidence="10">The sequence shown here is derived from an EMBL/GenBank/DDBJ whole genome shotgun (WGS) entry which is preliminary data.</text>
</comment>
<evidence type="ECO:0000313" key="10">
    <source>
        <dbReference type="EMBL" id="MFH4973542.1"/>
    </source>
</evidence>
<feature type="repeat" description="ANK" evidence="8">
    <location>
        <begin position="78"/>
        <end position="110"/>
    </location>
</feature>
<evidence type="ECO:0000256" key="8">
    <source>
        <dbReference type="PROSITE-ProRule" id="PRU00023"/>
    </source>
</evidence>
<dbReference type="PANTHER" id="PTHR24171">
    <property type="entry name" value="ANKYRIN REPEAT DOMAIN-CONTAINING PROTEIN 39-RELATED"/>
    <property type="match status" value="1"/>
</dbReference>
<sequence length="425" mass="47344">MSTVRSVRFSHKAPEVSPDAPFCGEQQTSITVAASLPKVFDDALYCQYDMYTAASVGDAEIVETQLRSGFDPNRLNGSGWSALMYAAYLGHDCVSSLLLQYGASTDLTNENGQTALMLAAACGNLSNVRLLLKRGADVDLIDRNGQTALFAATACSQTSCVEALLEMGADPNMVDNHGMTPTLVACSVGHELTLLTLLQNMGDPNVKNENGEDGEALAADNQKTLSILRDPSACRTQLRSKKSVVAAREVESLDDLLNKLKLEKYKEVFMKENIDLTLFLRLTDVELSEMGIKAFGPRKKMLNAIQRYQRDGTFLTDSDFDMRKKEWPAKEHSERSQQVTYELMECQQELAKCQQDLRKARKIMTEQQIALEAAMEAGRESRKIAFAMLQEIRQNETLPSMEKEVLTIIQNIDRIAMRMMELPRI</sequence>
<dbReference type="InterPro" id="IPR013761">
    <property type="entry name" value="SAM/pointed_sf"/>
</dbReference>
<dbReference type="SMART" id="SM00454">
    <property type="entry name" value="SAM"/>
    <property type="match status" value="1"/>
</dbReference>
<dbReference type="SUPFAM" id="SSF48403">
    <property type="entry name" value="Ankyrin repeat"/>
    <property type="match status" value="1"/>
</dbReference>
<evidence type="ECO:0000256" key="2">
    <source>
        <dbReference type="ARBA" id="ARBA00022676"/>
    </source>
</evidence>
<dbReference type="SMART" id="SM00248">
    <property type="entry name" value="ANK"/>
    <property type="match status" value="5"/>
</dbReference>
<dbReference type="InterPro" id="IPR001660">
    <property type="entry name" value="SAM"/>
</dbReference>
<dbReference type="PROSITE" id="PS50105">
    <property type="entry name" value="SAM_DOMAIN"/>
    <property type="match status" value="1"/>
</dbReference>
<dbReference type="PROSITE" id="PS50297">
    <property type="entry name" value="ANK_REP_REGION"/>
    <property type="match status" value="3"/>
</dbReference>
<dbReference type="Pfam" id="PF12796">
    <property type="entry name" value="Ank_2"/>
    <property type="match status" value="1"/>
</dbReference>